<dbReference type="EMBL" id="MT141462">
    <property type="protein sequence ID" value="QJA62105.1"/>
    <property type="molecule type" value="Genomic_DNA"/>
</dbReference>
<reference evidence="1" key="1">
    <citation type="submission" date="2020-03" db="EMBL/GenBank/DDBJ databases">
        <title>The deep terrestrial virosphere.</title>
        <authorList>
            <person name="Holmfeldt K."/>
            <person name="Nilsson E."/>
            <person name="Simone D."/>
            <person name="Lopez-Fernandez M."/>
            <person name="Wu X."/>
            <person name="de Brujin I."/>
            <person name="Lundin D."/>
            <person name="Andersson A."/>
            <person name="Bertilsson S."/>
            <person name="Dopson M."/>
        </authorList>
    </citation>
    <scope>NUCLEOTIDE SEQUENCE</scope>
    <source>
        <strain evidence="1">MM415B00826</strain>
    </source>
</reference>
<evidence type="ECO:0000313" key="1">
    <source>
        <dbReference type="EMBL" id="QJA62105.1"/>
    </source>
</evidence>
<gene>
    <name evidence="1" type="ORF">MM415B00826_0016</name>
</gene>
<sequence length="153" mass="16729">MCFIKSIFKRGGTTGNTPSPRVEIDYGDITYGDKTITVKNLEPDVTITTVQNTNSMESLLDVGHTIVTSNNTKYMDNLGVGDIITWRNSDTGRGIIHQITIIANDDQGTYYSTQGVNLNKADSAKIRKSDIHSVLLAIIFTKSVGRFVPAEGD</sequence>
<name>A0A6M3IYJ4_9ZZZZ</name>
<protein>
    <submittedName>
        <fullName evidence="1">Uncharacterized protein</fullName>
    </submittedName>
</protein>
<accession>A0A6M3IYJ4</accession>
<proteinExistence type="predicted"/>
<organism evidence="1">
    <name type="scientific">viral metagenome</name>
    <dbReference type="NCBI Taxonomy" id="1070528"/>
    <lineage>
        <taxon>unclassified sequences</taxon>
        <taxon>metagenomes</taxon>
        <taxon>organismal metagenomes</taxon>
    </lineage>
</organism>
<dbReference type="AlphaFoldDB" id="A0A6M3IYJ4"/>